<dbReference type="PANTHER" id="PTHR10622:SF10">
    <property type="entry name" value="HET DOMAIN-CONTAINING PROTEIN"/>
    <property type="match status" value="1"/>
</dbReference>
<dbReference type="PRINTS" id="PR01415">
    <property type="entry name" value="ANKYRIN"/>
</dbReference>
<sequence>MRLLNTSNFEVKLFGDGEVPPYAILSHTWGEEEVTIQDMEGTHAANKKGYEKVEQCCSIARANGFDYVWIDTCCIDKASSAELSEAINSMYRWYQEAKECYAYLADVPSISKFSGSRWFTRGWTLQELIAPPTVIFFDKEWKKLGTKETLRQVVSNCTGIPVGILLGDDDLDTFSIAQRMSWSAKRKTSRIEDRAYCLLGIFGINMPLVYGEREAAFIRLQEEIMRVSDDHSLFAWKSSDDRGGLLATSPASFINSYNIIQFYPLGTFNSPLSVSSRGIHLELRFIGWGRRGLGLAILHCKERGGQDKMIAIYVRDLNLTMERFERVQSEEFEQFDLSKFKPSQYPVRRICIQIGRMTRMRKSKDCRKCDRIPPEEIYPNSTQTTLMKFGVPTRLLRAAEKGLEDDVWLMLTRSDIEANLKDINGQTALSLTARYGHEVVVKLLLDKGVDLEAKDKDNGQTPLLWAAQYGHEAVVELLLNTGADLEAKDNDNSQTPLLWAAKEGHEAVVKLLLDKGADLKARDKNGQTPLSWAAEKGHEAVIKLLLKLLLDKSVDLEAKDKNNGQTPLSLAARYGHEAVVKLLFDKGADLEAKDKNGQTPLSWATQKGHGAVVKLLLDK</sequence>
<dbReference type="Proteomes" id="UP000800200">
    <property type="component" value="Unassembled WGS sequence"/>
</dbReference>
<evidence type="ECO:0000259" key="2">
    <source>
        <dbReference type="Pfam" id="PF06985"/>
    </source>
</evidence>
<dbReference type="InterPro" id="IPR010730">
    <property type="entry name" value="HET"/>
</dbReference>
<feature type="non-terminal residue" evidence="4">
    <location>
        <position position="619"/>
    </location>
</feature>
<keyword evidence="1" id="KW-0040">ANK repeat</keyword>
<dbReference type="SMART" id="SM00248">
    <property type="entry name" value="ANK"/>
    <property type="match status" value="5"/>
</dbReference>
<feature type="repeat" description="ANK" evidence="1">
    <location>
        <begin position="525"/>
        <end position="561"/>
    </location>
</feature>
<feature type="domain" description="DUF8212" evidence="3">
    <location>
        <begin position="216"/>
        <end position="240"/>
    </location>
</feature>
<reference evidence="4" key="1">
    <citation type="journal article" date="2020" name="Stud. Mycol.">
        <title>101 Dothideomycetes genomes: a test case for predicting lifestyles and emergence of pathogens.</title>
        <authorList>
            <person name="Haridas S."/>
            <person name="Albert R."/>
            <person name="Binder M."/>
            <person name="Bloem J."/>
            <person name="Labutti K."/>
            <person name="Salamov A."/>
            <person name="Andreopoulos B."/>
            <person name="Baker S."/>
            <person name="Barry K."/>
            <person name="Bills G."/>
            <person name="Bluhm B."/>
            <person name="Cannon C."/>
            <person name="Castanera R."/>
            <person name="Culley D."/>
            <person name="Daum C."/>
            <person name="Ezra D."/>
            <person name="Gonzalez J."/>
            <person name="Henrissat B."/>
            <person name="Kuo A."/>
            <person name="Liang C."/>
            <person name="Lipzen A."/>
            <person name="Lutzoni F."/>
            <person name="Magnuson J."/>
            <person name="Mondo S."/>
            <person name="Nolan M."/>
            <person name="Ohm R."/>
            <person name="Pangilinan J."/>
            <person name="Park H.-J."/>
            <person name="Ramirez L."/>
            <person name="Alfaro M."/>
            <person name="Sun H."/>
            <person name="Tritt A."/>
            <person name="Yoshinaga Y."/>
            <person name="Zwiers L.-H."/>
            <person name="Turgeon B."/>
            <person name="Goodwin S."/>
            <person name="Spatafora J."/>
            <person name="Crous P."/>
            <person name="Grigoriev I."/>
        </authorList>
    </citation>
    <scope>NUCLEOTIDE SEQUENCE</scope>
    <source>
        <strain evidence="4">CBS 207.26</strain>
    </source>
</reference>
<feature type="repeat" description="ANK" evidence="1">
    <location>
        <begin position="458"/>
        <end position="490"/>
    </location>
</feature>
<organism evidence="4 5">
    <name type="scientific">Zopfia rhizophila CBS 207.26</name>
    <dbReference type="NCBI Taxonomy" id="1314779"/>
    <lineage>
        <taxon>Eukaryota</taxon>
        <taxon>Fungi</taxon>
        <taxon>Dikarya</taxon>
        <taxon>Ascomycota</taxon>
        <taxon>Pezizomycotina</taxon>
        <taxon>Dothideomycetes</taxon>
        <taxon>Dothideomycetes incertae sedis</taxon>
        <taxon>Zopfiaceae</taxon>
        <taxon>Zopfia</taxon>
    </lineage>
</organism>
<dbReference type="PROSITE" id="PS50088">
    <property type="entry name" value="ANK_REPEAT"/>
    <property type="match status" value="6"/>
</dbReference>
<dbReference type="InterPro" id="IPR036770">
    <property type="entry name" value="Ankyrin_rpt-contain_sf"/>
</dbReference>
<protein>
    <submittedName>
        <fullName evidence="4">Ankyrin</fullName>
    </submittedName>
</protein>
<dbReference type="PROSITE" id="PS50297">
    <property type="entry name" value="ANK_REP_REGION"/>
    <property type="match status" value="6"/>
</dbReference>
<feature type="repeat" description="ANK" evidence="1">
    <location>
        <begin position="424"/>
        <end position="456"/>
    </location>
</feature>
<dbReference type="Pfam" id="PF12796">
    <property type="entry name" value="Ank_2"/>
    <property type="match status" value="2"/>
</dbReference>
<dbReference type="InterPro" id="IPR058525">
    <property type="entry name" value="DUF8212"/>
</dbReference>
<feature type="domain" description="Heterokaryon incompatibility" evidence="2">
    <location>
        <begin position="22"/>
        <end position="106"/>
    </location>
</feature>
<evidence type="ECO:0000259" key="3">
    <source>
        <dbReference type="Pfam" id="PF26640"/>
    </source>
</evidence>
<gene>
    <name evidence="4" type="ORF">K469DRAFT_638550</name>
</gene>
<dbReference type="InterPro" id="IPR002110">
    <property type="entry name" value="Ankyrin_rpt"/>
</dbReference>
<dbReference type="Gene3D" id="1.25.40.20">
    <property type="entry name" value="Ankyrin repeat-containing domain"/>
    <property type="match status" value="3"/>
</dbReference>
<feature type="repeat" description="ANK" evidence="1">
    <location>
        <begin position="492"/>
        <end position="524"/>
    </location>
</feature>
<dbReference type="AlphaFoldDB" id="A0A6A6DTA8"/>
<evidence type="ECO:0000313" key="5">
    <source>
        <dbReference type="Proteomes" id="UP000800200"/>
    </source>
</evidence>
<dbReference type="Pfam" id="PF26640">
    <property type="entry name" value="DUF8212"/>
    <property type="match status" value="1"/>
</dbReference>
<feature type="repeat" description="ANK" evidence="1">
    <location>
        <begin position="563"/>
        <end position="595"/>
    </location>
</feature>
<dbReference type="OrthoDB" id="20872at2759"/>
<accession>A0A6A6DTA8</accession>
<dbReference type="EMBL" id="ML994653">
    <property type="protein sequence ID" value="KAF2181428.1"/>
    <property type="molecule type" value="Genomic_DNA"/>
</dbReference>
<dbReference type="SUPFAM" id="SSF48403">
    <property type="entry name" value="Ankyrin repeat"/>
    <property type="match status" value="1"/>
</dbReference>
<dbReference type="Pfam" id="PF06985">
    <property type="entry name" value="HET"/>
    <property type="match status" value="1"/>
</dbReference>
<evidence type="ECO:0000313" key="4">
    <source>
        <dbReference type="EMBL" id="KAF2181428.1"/>
    </source>
</evidence>
<proteinExistence type="predicted"/>
<evidence type="ECO:0000256" key="1">
    <source>
        <dbReference type="PROSITE-ProRule" id="PRU00023"/>
    </source>
</evidence>
<keyword evidence="5" id="KW-1185">Reference proteome</keyword>
<dbReference type="Pfam" id="PF00023">
    <property type="entry name" value="Ank"/>
    <property type="match status" value="1"/>
</dbReference>
<feature type="repeat" description="ANK" evidence="1">
    <location>
        <begin position="596"/>
        <end position="619"/>
    </location>
</feature>
<name>A0A6A6DTA8_9PEZI</name>
<dbReference type="PANTHER" id="PTHR10622">
    <property type="entry name" value="HET DOMAIN-CONTAINING PROTEIN"/>
    <property type="match status" value="1"/>
</dbReference>